<dbReference type="SUPFAM" id="SSF52540">
    <property type="entry name" value="P-loop containing nucleoside triphosphate hydrolases"/>
    <property type="match status" value="1"/>
</dbReference>
<organism evidence="8 9">
    <name type="scientific">Hymenobacter jeollabukensis</name>
    <dbReference type="NCBI Taxonomy" id="2025313"/>
    <lineage>
        <taxon>Bacteria</taxon>
        <taxon>Pseudomonadati</taxon>
        <taxon>Bacteroidota</taxon>
        <taxon>Cytophagia</taxon>
        <taxon>Cytophagales</taxon>
        <taxon>Hymenobacteraceae</taxon>
        <taxon>Hymenobacter</taxon>
    </lineage>
</organism>
<keyword evidence="4" id="KW-0238">DNA-binding</keyword>
<evidence type="ECO:0000256" key="4">
    <source>
        <dbReference type="ARBA" id="ARBA00023125"/>
    </source>
</evidence>
<dbReference type="Gene3D" id="3.40.50.300">
    <property type="entry name" value="P-loop containing nucleotide triphosphate hydrolases"/>
    <property type="match status" value="1"/>
</dbReference>
<proteinExistence type="inferred from homology"/>
<dbReference type="Pfam" id="PF17854">
    <property type="entry name" value="FtsK_alpha"/>
    <property type="match status" value="1"/>
</dbReference>
<dbReference type="GO" id="GO:0005524">
    <property type="term" value="F:ATP binding"/>
    <property type="evidence" value="ECO:0007669"/>
    <property type="project" value="UniProtKB-UniRule"/>
</dbReference>
<dbReference type="PROSITE" id="PS50901">
    <property type="entry name" value="FTSK"/>
    <property type="match status" value="1"/>
</dbReference>
<evidence type="ECO:0000256" key="2">
    <source>
        <dbReference type="ARBA" id="ARBA00022741"/>
    </source>
</evidence>
<gene>
    <name evidence="8" type="ORF">FDY95_24120</name>
</gene>
<dbReference type="InterPro" id="IPR041027">
    <property type="entry name" value="FtsK_alpha"/>
</dbReference>
<feature type="binding site" evidence="5">
    <location>
        <begin position="1026"/>
        <end position="1033"/>
    </location>
    <ligand>
        <name>ATP</name>
        <dbReference type="ChEBI" id="CHEBI:30616"/>
    </ligand>
</feature>
<comment type="caution">
    <text evidence="8">The sequence shown here is derived from an EMBL/GenBank/DDBJ whole genome shotgun (WGS) entry which is preliminary data.</text>
</comment>
<evidence type="ECO:0000256" key="3">
    <source>
        <dbReference type="ARBA" id="ARBA00022840"/>
    </source>
</evidence>
<dbReference type="Pfam" id="PF01580">
    <property type="entry name" value="FtsK_SpoIIIE"/>
    <property type="match status" value="1"/>
</dbReference>
<dbReference type="CDD" id="cd01127">
    <property type="entry name" value="TrwB_TraG_TraD_VirD4"/>
    <property type="match status" value="1"/>
</dbReference>
<feature type="region of interest" description="Disordered" evidence="6">
    <location>
        <begin position="828"/>
        <end position="888"/>
    </location>
</feature>
<evidence type="ECO:0000256" key="5">
    <source>
        <dbReference type="PROSITE-ProRule" id="PRU00289"/>
    </source>
</evidence>
<dbReference type="PANTHER" id="PTHR22683">
    <property type="entry name" value="SPORULATION PROTEIN RELATED"/>
    <property type="match status" value="1"/>
</dbReference>
<dbReference type="InterPro" id="IPR002543">
    <property type="entry name" value="FtsK_dom"/>
</dbReference>
<comment type="similarity">
    <text evidence="1">Belongs to the FtsK/SpoIIIE/SftA family.</text>
</comment>
<evidence type="ECO:0000256" key="6">
    <source>
        <dbReference type="SAM" id="MobiDB-lite"/>
    </source>
</evidence>
<keyword evidence="9" id="KW-1185">Reference proteome</keyword>
<keyword evidence="2 5" id="KW-0547">Nucleotide-binding</keyword>
<protein>
    <submittedName>
        <fullName evidence="8">DNA translocase FtsK</fullName>
    </submittedName>
</protein>
<evidence type="ECO:0000313" key="9">
    <source>
        <dbReference type="Proteomes" id="UP000305517"/>
    </source>
</evidence>
<dbReference type="InterPro" id="IPR050206">
    <property type="entry name" value="FtsK/SpoIIIE/SftA"/>
</dbReference>
<dbReference type="AlphaFoldDB" id="A0A5R8WHZ0"/>
<evidence type="ECO:0000259" key="7">
    <source>
        <dbReference type="PROSITE" id="PS50901"/>
    </source>
</evidence>
<evidence type="ECO:0000313" key="8">
    <source>
        <dbReference type="EMBL" id="TLM88451.1"/>
    </source>
</evidence>
<dbReference type="Proteomes" id="UP000305517">
    <property type="component" value="Unassembled WGS sequence"/>
</dbReference>
<feature type="compositionally biased region" description="Basic and acidic residues" evidence="6">
    <location>
        <begin position="832"/>
        <end position="842"/>
    </location>
</feature>
<feature type="domain" description="FtsK" evidence="7">
    <location>
        <begin position="1008"/>
        <end position="1202"/>
    </location>
</feature>
<dbReference type="GO" id="GO:0003677">
    <property type="term" value="F:DNA binding"/>
    <property type="evidence" value="ECO:0007669"/>
    <property type="project" value="UniProtKB-KW"/>
</dbReference>
<reference evidence="8 9" key="1">
    <citation type="submission" date="2019-05" db="EMBL/GenBank/DDBJ databases">
        <title>Hymenobacter edaphi sp. nov., isolated from abandoned arsenic-contaminated farmland soil.</title>
        <authorList>
            <person name="Nie L."/>
        </authorList>
    </citation>
    <scope>NUCLEOTIDE SEQUENCE [LARGE SCALE GENOMIC DNA]</scope>
    <source>
        <strain evidence="8 9">1-3-3-8</strain>
    </source>
</reference>
<accession>A0A5R8WHZ0</accession>
<evidence type="ECO:0000256" key="1">
    <source>
        <dbReference type="ARBA" id="ARBA00006474"/>
    </source>
</evidence>
<dbReference type="InterPro" id="IPR027417">
    <property type="entry name" value="P-loop_NTPase"/>
</dbReference>
<dbReference type="OrthoDB" id="9807790at2"/>
<keyword evidence="3 5" id="KW-0067">ATP-binding</keyword>
<dbReference type="EMBL" id="VAJM01000018">
    <property type="protein sequence ID" value="TLM88451.1"/>
    <property type="molecule type" value="Genomic_DNA"/>
</dbReference>
<feature type="compositionally biased region" description="Low complexity" evidence="6">
    <location>
        <begin position="856"/>
        <end position="867"/>
    </location>
</feature>
<name>A0A5R8WHZ0_9BACT</name>
<sequence length="1245" mass="136533">MLAIAADPRFAETWGQEVTKLFSALRKEPEGSNMLIGIRTECDHRTEPGALLLTEELLDTHRFGGIITVGQANSLEEALASLSEGLPAANPIFDATWLSQLQEYLTTAEELLPPGFEGIARLKYYMDCRARLVPVADMLTAAPLTTLLAQPDILQAARDTVAAYEGLMEHISSHFAQLQQEDGAQLLGGLLLRLDLVEVRDGMGGRAGLLAPFHPLILWKNIELADEVLAGHAADLRLLIGRLSLFSEPLRALMLPVDESYTDTALAYADRLGSWAVYRPAGLVNVTVSIRLLERAAEKIAILYPPVRQHLRLFLHHPESLERVTEVLRHLFAPKKGHTPFEHVQLIISHHPDTPIKLDGLNNFISEGLVTPELKSAVDADEIVPWLVDNPVHILVLPGQRYLQPTRIGRQASNIHPLSLPRLLQFNQFKKIISLQPRSQQGSSSGASQPFGPYHALAAALGGQPQQELSGTLVQQENNGSQTILMPHAVFMLLAGATGVEGAQVLAREGGIDGDVVVTHYPKRFVKGVEYMLRELNYQPDAAGVLRLLKRLETVGETGLFKTISDTGVGGFSPPELKGQFGLAVALGWYLALAGNDPRHLTVSLDSELAKRWLEKRDSDRRNDLLGMRRLENGRLSIDLIEVKSYKVGANIEGDGHPGEQLRAVARALFPVLEGKGGDLLTDCRRELLREQLFREGQLTFPKEGVTTKEWGGWIQLLNDTLDGELSLEEGKIEVNLMLIEVCFEENIERSETIVQADAGAQHPADRLPVHRVRLGESDVKLLLGSDWAAPVTLPTVTVPAPVKAQPKGAQAAATPAPKPTVIVADPIVAPKKPDGPEKQGEDDSEVTGTTPLPDAPIAPASGGSSAPIPPEAVLGEEEPAEPTQSVKSTADLEALAAALYRALQNFGQTPKKPIDPQLADVGPTVIRFKIETRVGQQLNKIQARALDLQREMELEKPPVIYNLRGYIAVDIPRPDPQAVLLKDVLASSAKKKQELAPISFPAGVAPDGDVPWLSIPLLPHMLVGGTSRSGKTMFLYSIIVSLTKLNTPDELKIVLIDPKRTDFNYFSSLPHLYNGEILTDKQQAMDVLQDLLNIELERRTDVLVEHGCRDIQDLHRSQPQIVMPYVIVVIDEFADLSGIMDKKQREAFDMLLGRVAQRARSVGIHLIIATQRPDAKVIFGNLKANLLCRVAFQLTSGIDSRIILDENGAEDLIGYGDMLLKIEGRIQRLQGFFISTDELRKLKS</sequence>
<dbReference type="PANTHER" id="PTHR22683:SF41">
    <property type="entry name" value="DNA TRANSLOCASE FTSK"/>
    <property type="match status" value="1"/>
</dbReference>
<dbReference type="Gene3D" id="3.30.980.40">
    <property type="match status" value="1"/>
</dbReference>